<organism evidence="6 7">
    <name type="scientific">Sneathia sanguinegens</name>
    <dbReference type="NCBI Taxonomy" id="40543"/>
    <lineage>
        <taxon>Bacteria</taxon>
        <taxon>Fusobacteriati</taxon>
        <taxon>Fusobacteriota</taxon>
        <taxon>Fusobacteriia</taxon>
        <taxon>Fusobacteriales</taxon>
        <taxon>Leptotrichiaceae</taxon>
        <taxon>Sneathia</taxon>
    </lineage>
</organism>
<dbReference type="SUPFAM" id="SSF81665">
    <property type="entry name" value="Calcium ATPase, transmembrane domain M"/>
    <property type="match status" value="1"/>
</dbReference>
<feature type="transmembrane region" description="Helical" evidence="4">
    <location>
        <begin position="12"/>
        <end position="32"/>
    </location>
</feature>
<dbReference type="Proteomes" id="UP001225134">
    <property type="component" value="Unassembled WGS sequence"/>
</dbReference>
<keyword evidence="4" id="KW-0472">Membrane</keyword>
<gene>
    <name evidence="6" type="ORF">QQA45_00275</name>
</gene>
<dbReference type="InterPro" id="IPR050510">
    <property type="entry name" value="Cation_transp_ATPase_P-type"/>
</dbReference>
<accession>A0ABT7HIH2</accession>
<keyword evidence="3" id="KW-1003">Cell membrane</keyword>
<feature type="domain" description="P-type ATPase A" evidence="5">
    <location>
        <begin position="68"/>
        <end position="134"/>
    </location>
</feature>
<dbReference type="Pfam" id="PF00122">
    <property type="entry name" value="E1-E2_ATPase"/>
    <property type="match status" value="1"/>
</dbReference>
<protein>
    <recommendedName>
        <fullName evidence="5">P-type ATPase A domain-containing protein</fullName>
    </recommendedName>
</protein>
<comment type="subcellular location">
    <subcellularLocation>
        <location evidence="1">Cell membrane</location>
        <topology evidence="1">Multi-pass membrane protein</topology>
    </subcellularLocation>
</comment>
<comment type="similarity">
    <text evidence="2">Belongs to the cation transport ATPase (P-type) (TC 3.A.3) family. Type IIA subfamily.</text>
</comment>
<keyword evidence="4" id="KW-1133">Transmembrane helix</keyword>
<evidence type="ECO:0000256" key="4">
    <source>
        <dbReference type="SAM" id="Phobius"/>
    </source>
</evidence>
<dbReference type="Gene3D" id="1.20.1110.10">
    <property type="entry name" value="Calcium-transporting ATPase, transmembrane domain"/>
    <property type="match status" value="1"/>
</dbReference>
<dbReference type="InterPro" id="IPR023298">
    <property type="entry name" value="ATPase_P-typ_TM_dom_sf"/>
</dbReference>
<name>A0ABT7HIH2_9FUSO</name>
<reference evidence="6 7" key="1">
    <citation type="submission" date="2023-06" db="EMBL/GenBank/DDBJ databases">
        <title>Antibody response to the Sneathia vaginalis cytopathogenic toxin A during pregnancy.</title>
        <authorList>
            <person name="Mccoy Z.T."/>
            <person name="Serrano M.G."/>
            <person name="Spaine K."/>
            <person name="Edwards D.J."/>
            <person name="Buck G.A."/>
            <person name="Jefferson K."/>
        </authorList>
    </citation>
    <scope>NUCLEOTIDE SEQUENCE [LARGE SCALE GENOMIC DNA]</scope>
    <source>
        <strain evidence="6 7">CCUG 42621</strain>
    </source>
</reference>
<proteinExistence type="inferred from homology"/>
<keyword evidence="4" id="KW-0812">Transmembrane</keyword>
<comment type="caution">
    <text evidence="6">The sequence shown here is derived from an EMBL/GenBank/DDBJ whole genome shotgun (WGS) entry which is preliminary data.</text>
</comment>
<dbReference type="InterPro" id="IPR008250">
    <property type="entry name" value="ATPase_P-typ_transduc_dom_A_sf"/>
</dbReference>
<dbReference type="PANTHER" id="PTHR43294:SF21">
    <property type="entry name" value="CATION TRANSPORTING ATPASE"/>
    <property type="match status" value="1"/>
</dbReference>
<evidence type="ECO:0000313" key="7">
    <source>
        <dbReference type="Proteomes" id="UP001225134"/>
    </source>
</evidence>
<evidence type="ECO:0000313" key="6">
    <source>
        <dbReference type="EMBL" id="MDK9579969.1"/>
    </source>
</evidence>
<dbReference type="Gene3D" id="2.70.150.10">
    <property type="entry name" value="Calcium-transporting ATPase, cytoplasmic transduction domain A"/>
    <property type="match status" value="1"/>
</dbReference>
<dbReference type="PANTHER" id="PTHR43294">
    <property type="entry name" value="SODIUM/POTASSIUM-TRANSPORTING ATPASE SUBUNIT ALPHA"/>
    <property type="match status" value="1"/>
</dbReference>
<evidence type="ECO:0000256" key="2">
    <source>
        <dbReference type="ARBA" id="ARBA00005675"/>
    </source>
</evidence>
<sequence>MKKNVNKRLSSYIFRSFVTPFSTILFCLALLSSLTQKIFLFLVILLSGLIHFTQEIRAKIIVDKLLKLVNTKVKILKDDKIIEISSDQLKLGDKILLEAGERIPADIKLLKTSDFFVSQSVITGESGIVEKKLQLWLFLGLM</sequence>
<evidence type="ECO:0000256" key="3">
    <source>
        <dbReference type="ARBA" id="ARBA00022475"/>
    </source>
</evidence>
<evidence type="ECO:0000256" key="1">
    <source>
        <dbReference type="ARBA" id="ARBA00004651"/>
    </source>
</evidence>
<dbReference type="InterPro" id="IPR059000">
    <property type="entry name" value="ATPase_P-type_domA"/>
</dbReference>
<evidence type="ECO:0000259" key="5">
    <source>
        <dbReference type="Pfam" id="PF00122"/>
    </source>
</evidence>
<keyword evidence="7" id="KW-1185">Reference proteome</keyword>
<dbReference type="EMBL" id="JASSPP010000001">
    <property type="protein sequence ID" value="MDK9579969.1"/>
    <property type="molecule type" value="Genomic_DNA"/>
</dbReference>
<dbReference type="SUPFAM" id="SSF81653">
    <property type="entry name" value="Calcium ATPase, transduction domain A"/>
    <property type="match status" value="1"/>
</dbReference>